<dbReference type="RefSeq" id="WP_086401010.1">
    <property type="nucleotide sequence ID" value="NZ_MOOP01000030.1"/>
</dbReference>
<dbReference type="PRINTS" id="PR00119">
    <property type="entry name" value="CATATPASE"/>
</dbReference>
<dbReference type="SFLD" id="SFLDS00003">
    <property type="entry name" value="Haloacid_Dehalogenase"/>
    <property type="match status" value="1"/>
</dbReference>
<dbReference type="FunFam" id="3.40.50.1000:FF:000144">
    <property type="entry name" value="copper-transporting ATPase 1 isoform X2"/>
    <property type="match status" value="1"/>
</dbReference>
<dbReference type="PANTHER" id="PTHR43520">
    <property type="entry name" value="ATP7, ISOFORM B"/>
    <property type="match status" value="1"/>
</dbReference>
<keyword evidence="18" id="KW-0406">Ion transport</keyword>
<dbReference type="InterPro" id="IPR059000">
    <property type="entry name" value="ATPase_P-type_domA"/>
</dbReference>
<evidence type="ECO:0000313" key="26">
    <source>
        <dbReference type="EMBL" id="OUB52702.1"/>
    </source>
</evidence>
<evidence type="ECO:0000256" key="1">
    <source>
        <dbReference type="ARBA" id="ARBA00004651"/>
    </source>
</evidence>
<dbReference type="InterPro" id="IPR018303">
    <property type="entry name" value="ATPase_P-typ_P_site"/>
</dbReference>
<evidence type="ECO:0000256" key="7">
    <source>
        <dbReference type="ARBA" id="ARBA00022553"/>
    </source>
</evidence>
<evidence type="ECO:0000256" key="3">
    <source>
        <dbReference type="ARBA" id="ARBA00012517"/>
    </source>
</evidence>
<evidence type="ECO:0000256" key="10">
    <source>
        <dbReference type="ARBA" id="ARBA00022737"/>
    </source>
</evidence>
<dbReference type="Gene3D" id="2.70.150.10">
    <property type="entry name" value="Calcium-transporting ATPase, cytoplasmic transduction domain A"/>
    <property type="match status" value="1"/>
</dbReference>
<evidence type="ECO:0000256" key="15">
    <source>
        <dbReference type="ARBA" id="ARBA00022967"/>
    </source>
</evidence>
<evidence type="ECO:0000256" key="8">
    <source>
        <dbReference type="ARBA" id="ARBA00022692"/>
    </source>
</evidence>
<feature type="domain" description="HMA" evidence="25">
    <location>
        <begin position="73"/>
        <end position="139"/>
    </location>
</feature>
<feature type="transmembrane region" description="Helical" evidence="24">
    <location>
        <begin position="448"/>
        <end position="470"/>
    </location>
</feature>
<feature type="transmembrane region" description="Helical" evidence="24">
    <location>
        <begin position="163"/>
        <end position="188"/>
    </location>
</feature>
<keyword evidence="17" id="KW-0186">Copper</keyword>
<dbReference type="NCBIfam" id="TIGR01511">
    <property type="entry name" value="ATPase-IB1_Cu"/>
    <property type="match status" value="1"/>
</dbReference>
<dbReference type="InterPro" id="IPR023214">
    <property type="entry name" value="HAD_sf"/>
</dbReference>
<accession>A0A9X6QS71</accession>
<dbReference type="CDD" id="cd02094">
    <property type="entry name" value="P-type_ATPase_Cu-like"/>
    <property type="match status" value="1"/>
</dbReference>
<dbReference type="Pfam" id="PF00403">
    <property type="entry name" value="HMA"/>
    <property type="match status" value="2"/>
</dbReference>
<evidence type="ECO:0000256" key="4">
    <source>
        <dbReference type="ARBA" id="ARBA00015102"/>
    </source>
</evidence>
<evidence type="ECO:0000256" key="21">
    <source>
        <dbReference type="ARBA" id="ARBA00033239"/>
    </source>
</evidence>
<dbReference type="PRINTS" id="PR00942">
    <property type="entry name" value="CUATPASEI"/>
</dbReference>
<comment type="caution">
    <text evidence="26">The sequence shown here is derived from an EMBL/GenBank/DDBJ whole genome shotgun (WGS) entry which is preliminary data.</text>
</comment>
<dbReference type="GO" id="GO:0043682">
    <property type="term" value="F:P-type divalent copper transporter activity"/>
    <property type="evidence" value="ECO:0007669"/>
    <property type="project" value="TreeGrafter"/>
</dbReference>
<dbReference type="SFLD" id="SFLDF00027">
    <property type="entry name" value="p-type_atpase"/>
    <property type="match status" value="1"/>
</dbReference>
<feature type="transmembrane region" description="Helical" evidence="24">
    <location>
        <begin position="756"/>
        <end position="773"/>
    </location>
</feature>
<dbReference type="NCBIfam" id="TIGR01525">
    <property type="entry name" value="ATPase-IB_hvy"/>
    <property type="match status" value="1"/>
</dbReference>
<keyword evidence="13 24" id="KW-0067">ATP-binding</keyword>
<evidence type="ECO:0000313" key="27">
    <source>
        <dbReference type="Proteomes" id="UP000195120"/>
    </source>
</evidence>
<keyword evidence="5" id="KW-0813">Transport</keyword>
<dbReference type="InterPro" id="IPR036412">
    <property type="entry name" value="HAD-like_sf"/>
</dbReference>
<reference evidence="26 27" key="1">
    <citation type="submission" date="2016-10" db="EMBL/GenBank/DDBJ databases">
        <title>Comparative genomics of Bacillus thuringiensis reveals a path to pathogens against multiple invertebrate hosts.</title>
        <authorList>
            <person name="Zheng J."/>
            <person name="Gao Q."/>
            <person name="Liu H."/>
            <person name="Peng D."/>
            <person name="Ruan L."/>
            <person name="Sun M."/>
        </authorList>
    </citation>
    <scope>NUCLEOTIDE SEQUENCE [LARGE SCALE GENOMIC DNA]</scope>
    <source>
        <strain evidence="26">BGSC 4BW1</strain>
    </source>
</reference>
<keyword evidence="6 24" id="KW-1003">Cell membrane</keyword>
<feature type="transmembrane region" description="Helical" evidence="24">
    <location>
        <begin position="231"/>
        <end position="249"/>
    </location>
</feature>
<comment type="catalytic activity">
    <reaction evidence="22">
        <text>Cu(+)(in) + ATP + H2O = Cu(+)(out) + ADP + phosphate + H(+)</text>
        <dbReference type="Rhea" id="RHEA:25792"/>
        <dbReference type="ChEBI" id="CHEBI:15377"/>
        <dbReference type="ChEBI" id="CHEBI:15378"/>
        <dbReference type="ChEBI" id="CHEBI:30616"/>
        <dbReference type="ChEBI" id="CHEBI:43474"/>
        <dbReference type="ChEBI" id="CHEBI:49552"/>
        <dbReference type="ChEBI" id="CHEBI:456216"/>
        <dbReference type="EC" id="7.2.2.8"/>
    </reaction>
</comment>
<feature type="transmembrane region" description="Helical" evidence="24">
    <location>
        <begin position="261"/>
        <end position="279"/>
    </location>
</feature>
<dbReference type="Pfam" id="PF00122">
    <property type="entry name" value="E1-E2_ATPase"/>
    <property type="match status" value="1"/>
</dbReference>
<comment type="subcellular location">
    <subcellularLocation>
        <location evidence="1">Cell membrane</location>
        <topology evidence="1">Multi-pass membrane protein</topology>
    </subcellularLocation>
</comment>
<dbReference type="EC" id="7.2.2.8" evidence="3"/>
<dbReference type="InterPro" id="IPR044492">
    <property type="entry name" value="P_typ_ATPase_HD_dom"/>
</dbReference>
<evidence type="ECO:0000256" key="23">
    <source>
        <dbReference type="ARBA" id="ARBA00055366"/>
    </source>
</evidence>
<gene>
    <name evidence="26" type="ORF">BK741_05895</name>
</gene>
<evidence type="ECO:0000256" key="24">
    <source>
        <dbReference type="RuleBase" id="RU362081"/>
    </source>
</evidence>
<dbReference type="GO" id="GO:0005886">
    <property type="term" value="C:plasma membrane"/>
    <property type="evidence" value="ECO:0007669"/>
    <property type="project" value="UniProtKB-SubCell"/>
</dbReference>
<evidence type="ECO:0000256" key="22">
    <source>
        <dbReference type="ARBA" id="ARBA00049289"/>
    </source>
</evidence>
<keyword evidence="7" id="KW-0597">Phosphoprotein</keyword>
<keyword evidence="12" id="KW-0187">Copper transport</keyword>
<dbReference type="GO" id="GO:0140581">
    <property type="term" value="F:P-type monovalent copper transporter activity"/>
    <property type="evidence" value="ECO:0007669"/>
    <property type="project" value="UniProtKB-EC"/>
</dbReference>
<comment type="function">
    <text evidence="23">Involved in copper export.</text>
</comment>
<dbReference type="NCBIfam" id="TIGR01494">
    <property type="entry name" value="ATPase_P-type"/>
    <property type="match status" value="1"/>
</dbReference>
<dbReference type="SUPFAM" id="SSF56784">
    <property type="entry name" value="HAD-like"/>
    <property type="match status" value="1"/>
</dbReference>
<evidence type="ECO:0000256" key="5">
    <source>
        <dbReference type="ARBA" id="ARBA00022448"/>
    </source>
</evidence>
<evidence type="ECO:0000256" key="12">
    <source>
        <dbReference type="ARBA" id="ARBA00022796"/>
    </source>
</evidence>
<dbReference type="InterPro" id="IPR023298">
    <property type="entry name" value="ATPase_P-typ_TM_dom_sf"/>
</dbReference>
<dbReference type="AlphaFoldDB" id="A0A9X6QS71"/>
<keyword evidence="8 24" id="KW-0812">Transmembrane</keyword>
<evidence type="ECO:0000256" key="9">
    <source>
        <dbReference type="ARBA" id="ARBA00022723"/>
    </source>
</evidence>
<keyword evidence="14" id="KW-0460">Magnesium</keyword>
<dbReference type="Gene3D" id="3.40.50.1000">
    <property type="entry name" value="HAD superfamily/HAD-like"/>
    <property type="match status" value="1"/>
</dbReference>
<evidence type="ECO:0000256" key="18">
    <source>
        <dbReference type="ARBA" id="ARBA00023065"/>
    </source>
</evidence>
<dbReference type="SUPFAM" id="SSF81653">
    <property type="entry name" value="Calcium ATPase, transduction domain A"/>
    <property type="match status" value="1"/>
</dbReference>
<dbReference type="PROSITE" id="PS00154">
    <property type="entry name" value="ATPASE_E1_E2"/>
    <property type="match status" value="1"/>
</dbReference>
<feature type="domain" description="HMA" evidence="25">
    <location>
        <begin position="5"/>
        <end position="71"/>
    </location>
</feature>
<dbReference type="PROSITE" id="PS01047">
    <property type="entry name" value="HMA_1"/>
    <property type="match status" value="2"/>
</dbReference>
<dbReference type="GO" id="GO:0016887">
    <property type="term" value="F:ATP hydrolysis activity"/>
    <property type="evidence" value="ECO:0007669"/>
    <property type="project" value="InterPro"/>
</dbReference>
<dbReference type="NCBIfam" id="TIGR00003">
    <property type="entry name" value="copper ion binding protein"/>
    <property type="match status" value="2"/>
</dbReference>
<dbReference type="Proteomes" id="UP000195120">
    <property type="component" value="Unassembled WGS sequence"/>
</dbReference>
<keyword evidence="19 24" id="KW-0472">Membrane</keyword>
<dbReference type="CDD" id="cd00371">
    <property type="entry name" value="HMA"/>
    <property type="match status" value="2"/>
</dbReference>
<dbReference type="FunFam" id="3.30.70.100:FF:000005">
    <property type="entry name" value="Copper-exporting P-type ATPase A"/>
    <property type="match status" value="2"/>
</dbReference>
<evidence type="ECO:0000256" key="19">
    <source>
        <dbReference type="ARBA" id="ARBA00023136"/>
    </source>
</evidence>
<evidence type="ECO:0000256" key="20">
    <source>
        <dbReference type="ARBA" id="ARBA00029719"/>
    </source>
</evidence>
<evidence type="ECO:0000256" key="17">
    <source>
        <dbReference type="ARBA" id="ARBA00023008"/>
    </source>
</evidence>
<keyword evidence="15" id="KW-1278">Translocase</keyword>
<dbReference type="Pfam" id="PF00702">
    <property type="entry name" value="Hydrolase"/>
    <property type="match status" value="1"/>
</dbReference>
<dbReference type="GO" id="GO:0055070">
    <property type="term" value="P:copper ion homeostasis"/>
    <property type="evidence" value="ECO:0007669"/>
    <property type="project" value="TreeGrafter"/>
</dbReference>
<organism evidence="26 27">
    <name type="scientific">Bacillus thuringiensis serovar iberica</name>
    <dbReference type="NCBI Taxonomy" id="180866"/>
    <lineage>
        <taxon>Bacteria</taxon>
        <taxon>Bacillati</taxon>
        <taxon>Bacillota</taxon>
        <taxon>Bacilli</taxon>
        <taxon>Bacillales</taxon>
        <taxon>Bacillaceae</taxon>
        <taxon>Bacillus</taxon>
        <taxon>Bacillus cereus group</taxon>
    </lineage>
</organism>
<dbReference type="SUPFAM" id="SSF81665">
    <property type="entry name" value="Calcium ATPase, transmembrane domain M"/>
    <property type="match status" value="1"/>
</dbReference>
<dbReference type="FunFam" id="2.70.150.10:FF:000002">
    <property type="entry name" value="Copper-transporting ATPase 1, putative"/>
    <property type="match status" value="1"/>
</dbReference>
<dbReference type="PROSITE" id="PS50846">
    <property type="entry name" value="HMA_2"/>
    <property type="match status" value="2"/>
</dbReference>
<evidence type="ECO:0000256" key="2">
    <source>
        <dbReference type="ARBA" id="ARBA00006024"/>
    </source>
</evidence>
<dbReference type="PANTHER" id="PTHR43520:SF8">
    <property type="entry name" value="P-TYPE CU(+) TRANSPORTER"/>
    <property type="match status" value="1"/>
</dbReference>
<evidence type="ECO:0000256" key="11">
    <source>
        <dbReference type="ARBA" id="ARBA00022741"/>
    </source>
</evidence>
<feature type="transmembrane region" description="Helical" evidence="24">
    <location>
        <begin position="416"/>
        <end position="436"/>
    </location>
</feature>
<dbReference type="SFLD" id="SFLDG00002">
    <property type="entry name" value="C1.7:_P-type_atpase_like"/>
    <property type="match status" value="1"/>
</dbReference>
<dbReference type="GO" id="GO:0005507">
    <property type="term" value="F:copper ion binding"/>
    <property type="evidence" value="ECO:0007669"/>
    <property type="project" value="InterPro"/>
</dbReference>
<protein>
    <recommendedName>
        <fullName evidence="4">Copper-exporting P-type ATPase</fullName>
        <ecNumber evidence="3">7.2.2.8</ecNumber>
    </recommendedName>
    <alternativeName>
        <fullName evidence="20">Copper-exporting P-type ATPase A</fullName>
    </alternativeName>
    <alternativeName>
        <fullName evidence="21">Cu(+)-exporting ATPase</fullName>
    </alternativeName>
</protein>
<dbReference type="Gene3D" id="3.40.1110.10">
    <property type="entry name" value="Calcium-transporting ATPase, cytoplasmic domain N"/>
    <property type="match status" value="1"/>
</dbReference>
<dbReference type="InterPro" id="IPR008250">
    <property type="entry name" value="ATPase_P-typ_transduc_dom_A_sf"/>
</dbReference>
<dbReference type="FunFam" id="3.40.1110.10:FF:000056">
    <property type="entry name" value="Copper-exporting P-type ATPase"/>
    <property type="match status" value="1"/>
</dbReference>
<dbReference type="InterPro" id="IPR001757">
    <property type="entry name" value="P_typ_ATPase"/>
</dbReference>
<comment type="similarity">
    <text evidence="2 24">Belongs to the cation transport ATPase (P-type) (TC 3.A.3) family. Type IB subfamily.</text>
</comment>
<evidence type="ECO:0000256" key="6">
    <source>
        <dbReference type="ARBA" id="ARBA00022475"/>
    </source>
</evidence>
<dbReference type="InterPro" id="IPR006121">
    <property type="entry name" value="HMA_dom"/>
</dbReference>
<keyword evidence="11 24" id="KW-0547">Nucleotide-binding</keyword>
<dbReference type="GO" id="GO:0005524">
    <property type="term" value="F:ATP binding"/>
    <property type="evidence" value="ECO:0007669"/>
    <property type="project" value="UniProtKB-UniRule"/>
</dbReference>
<dbReference type="InterPro" id="IPR023299">
    <property type="entry name" value="ATPase_P-typ_cyto_dom_N"/>
</dbReference>
<evidence type="ECO:0000256" key="16">
    <source>
        <dbReference type="ARBA" id="ARBA00022989"/>
    </source>
</evidence>
<keyword evidence="16 24" id="KW-1133">Transmembrane helix</keyword>
<keyword evidence="9 24" id="KW-0479">Metal-binding</keyword>
<evidence type="ECO:0000256" key="14">
    <source>
        <dbReference type="ARBA" id="ARBA00022842"/>
    </source>
</evidence>
<proteinExistence type="inferred from homology"/>
<dbReference type="EMBL" id="MOOP01000030">
    <property type="protein sequence ID" value="OUB52702.1"/>
    <property type="molecule type" value="Genomic_DNA"/>
</dbReference>
<dbReference type="PRINTS" id="PR00943">
    <property type="entry name" value="CUATPASE"/>
</dbReference>
<feature type="transmembrane region" description="Helical" evidence="24">
    <location>
        <begin position="200"/>
        <end position="219"/>
    </location>
</feature>
<dbReference type="InterPro" id="IPR006122">
    <property type="entry name" value="HMA_Cu_ion-bd"/>
</dbReference>
<evidence type="ECO:0000259" key="25">
    <source>
        <dbReference type="PROSITE" id="PS50846"/>
    </source>
</evidence>
<sequence>MNEKKEANLQILGMTCAACANRIEKGLKKVEGVHEANVNFALEKTKIMYDPTKTNPQQFKEKVESLGYGIVSDKAEFTVSGMTCAACANRVEKRLNKLDGVNKATVNFALESATVDFNPDEVNVNEMKSAITKLGYKLEVKPDDQDASTDHRLQEIERQKKKFIISFILSFPLLWAMVSHFSFTSFIYLPDMLMNPWVQLALATPVQFIIGGQFYVGAYKTLRNKSANMDVLVALGTSAAYFYSVYLSIQSIGSSEHMTDLYFETSAVLITLIILGKLFEAKAKGRSSEAIKKLMGLQAKTATVVRDGTEIKILIEEVVAGDIVYVKPGEKIPVDGEIVEGKSAIDESMLTGESIPVDKSIGDVVIGSTINKNGFLKVKATKVGRDTALAQIIKVVEEAQGSKAPIQRVADQISGIFVPVVVVIAIITFAVWMIFVTPGDFGGALEKMIAVLVIACPCALGLATPTSIMAGSGRSAEYGILFKGGEHLEATHRLDTVILDKTGTVTNGKPVLTDVIVADGFNENELLRLVGAAERNSEHPLAEAIVEGIKEKKIDIPSSETFEAIPGFGIESVVEGKHLLIGTRRLMKKFNIDIEEVSKSMEALEREGKTAMLIAIDKEYAGIVAVADTVKDTSKAAIARLKKMGLDVVMITGDNTQTAQAIAKQVGIDHVIAEVLPEGKAEEVKKLQANGKKVAMVGDGINDAPALATANIGMAIGTGTDVAMEAADITLIRGDLNSIADAIFMSKMTIRNIKQNLFWALAYNALGIPIAALGFLAPWVAGAAMAFSSVSVVLNALRLQRVKLKP</sequence>
<dbReference type="InterPro" id="IPR027256">
    <property type="entry name" value="P-typ_ATPase_IB"/>
</dbReference>
<evidence type="ECO:0000256" key="13">
    <source>
        <dbReference type="ARBA" id="ARBA00022840"/>
    </source>
</evidence>
<dbReference type="InterPro" id="IPR017969">
    <property type="entry name" value="Heavy-metal-associated_CS"/>
</dbReference>
<name>A0A9X6QS71_BACTU</name>
<dbReference type="InterPro" id="IPR036163">
    <property type="entry name" value="HMA_dom_sf"/>
</dbReference>
<dbReference type="SUPFAM" id="SSF55008">
    <property type="entry name" value="HMA, heavy metal-associated domain"/>
    <property type="match status" value="2"/>
</dbReference>
<dbReference type="Gene3D" id="3.30.70.100">
    <property type="match status" value="2"/>
</dbReference>
<keyword evidence="10" id="KW-0677">Repeat</keyword>